<evidence type="ECO:0000256" key="2">
    <source>
        <dbReference type="ARBA" id="ARBA00023015"/>
    </source>
</evidence>
<feature type="domain" description="HTH lysR-type" evidence="5">
    <location>
        <begin position="1"/>
        <end position="58"/>
    </location>
</feature>
<dbReference type="InterPro" id="IPR036390">
    <property type="entry name" value="WH_DNA-bd_sf"/>
</dbReference>
<dbReference type="SUPFAM" id="SSF53850">
    <property type="entry name" value="Periplasmic binding protein-like II"/>
    <property type="match status" value="1"/>
</dbReference>
<dbReference type="PANTHER" id="PTHR30346:SF28">
    <property type="entry name" value="HTH-TYPE TRANSCRIPTIONAL REGULATOR CYNR"/>
    <property type="match status" value="1"/>
</dbReference>
<dbReference type="Proteomes" id="UP000449209">
    <property type="component" value="Unassembled WGS sequence"/>
</dbReference>
<dbReference type="Gene3D" id="1.10.10.10">
    <property type="entry name" value="Winged helix-like DNA-binding domain superfamily/Winged helix DNA-binding domain"/>
    <property type="match status" value="1"/>
</dbReference>
<keyword evidence="3" id="KW-0238">DNA-binding</keyword>
<dbReference type="AlphaFoldDB" id="A0A6N9I102"/>
<evidence type="ECO:0000259" key="5">
    <source>
        <dbReference type="PROSITE" id="PS50931"/>
    </source>
</evidence>
<dbReference type="Pfam" id="PF00126">
    <property type="entry name" value="HTH_1"/>
    <property type="match status" value="1"/>
</dbReference>
<dbReference type="PROSITE" id="PS50931">
    <property type="entry name" value="HTH_LYSR"/>
    <property type="match status" value="1"/>
</dbReference>
<comment type="caution">
    <text evidence="6">The sequence shown here is derived from an EMBL/GenBank/DDBJ whole genome shotgun (WGS) entry which is preliminary data.</text>
</comment>
<keyword evidence="4" id="KW-0804">Transcription</keyword>
<dbReference type="RefSeq" id="WP_161003182.1">
    <property type="nucleotide sequence ID" value="NZ_WEZQ01000005.1"/>
</dbReference>
<evidence type="ECO:0000256" key="4">
    <source>
        <dbReference type="ARBA" id="ARBA00023163"/>
    </source>
</evidence>
<dbReference type="GO" id="GO:0003677">
    <property type="term" value="F:DNA binding"/>
    <property type="evidence" value="ECO:0007669"/>
    <property type="project" value="UniProtKB-KW"/>
</dbReference>
<reference evidence="6 7" key="1">
    <citation type="journal article" date="2019" name="Appl. Environ. Microbiol.">
        <title>Genetic determinants of hydroxycinnamic acid metabolism in heterofermentative lactobacilli.</title>
        <authorList>
            <person name="Gaur G."/>
            <person name="Oh J.H."/>
            <person name="Filannino P."/>
            <person name="Gobbetti M."/>
            <person name="van Pijkeren J.P."/>
            <person name="Ganzle M.G."/>
        </authorList>
    </citation>
    <scope>NUCLEOTIDE SEQUENCE [LARGE SCALE GENOMIC DNA]</scope>
    <source>
        <strain evidence="6 7">C5</strain>
    </source>
</reference>
<evidence type="ECO:0000256" key="1">
    <source>
        <dbReference type="ARBA" id="ARBA00009437"/>
    </source>
</evidence>
<proteinExistence type="inferred from homology"/>
<dbReference type="OrthoDB" id="9785745at2"/>
<dbReference type="PANTHER" id="PTHR30346">
    <property type="entry name" value="TRANSCRIPTIONAL DUAL REGULATOR HCAR-RELATED"/>
    <property type="match status" value="1"/>
</dbReference>
<evidence type="ECO:0000313" key="7">
    <source>
        <dbReference type="Proteomes" id="UP000449209"/>
    </source>
</evidence>
<gene>
    <name evidence="6" type="ORF">GB993_03970</name>
</gene>
<evidence type="ECO:0000256" key="3">
    <source>
        <dbReference type="ARBA" id="ARBA00023125"/>
    </source>
</evidence>
<dbReference type="SUPFAM" id="SSF46785">
    <property type="entry name" value="Winged helix' DNA-binding domain"/>
    <property type="match status" value="1"/>
</dbReference>
<evidence type="ECO:0000313" key="6">
    <source>
        <dbReference type="EMBL" id="MYV16671.1"/>
    </source>
</evidence>
<dbReference type="GO" id="GO:0003700">
    <property type="term" value="F:DNA-binding transcription factor activity"/>
    <property type="evidence" value="ECO:0007669"/>
    <property type="project" value="InterPro"/>
</dbReference>
<accession>A0A6N9I102</accession>
<sequence>MINQMYLTFLQVAQSGSFSKAAQRLFISPVSVMKQINNLEAQLEVPLFKRSTQGVILTDAGRSLFDSVTKINTTANTAIEKARETGQKSKQIISVGASIMRPGTPMVEIWRKYSHTLKDFKLQVIPINDDDITLQTPSAKIGAEIDCVSGPTDSMQWQQNYSVLVLGMDQFRLAVPRTHRLAKKDKLNFDDLNGETIVCPPRDQASIIDKICQDIEKNHPQIKIINTTRFFNTDVFNEYANSDALLLTRDIWSNLQPLMKTVPVKWTYESPYGLIYAKNPSAKMQQFVKIISQNLHTNQK</sequence>
<dbReference type="InterPro" id="IPR000847">
    <property type="entry name" value="LysR_HTH_N"/>
</dbReference>
<protein>
    <submittedName>
        <fullName evidence="6">LysR family transcriptional regulator</fullName>
    </submittedName>
</protein>
<dbReference type="EMBL" id="WEZQ01000005">
    <property type="protein sequence ID" value="MYV16671.1"/>
    <property type="molecule type" value="Genomic_DNA"/>
</dbReference>
<organism evidence="6 7">
    <name type="scientific">Furfurilactobacillus milii</name>
    <dbReference type="NCBI Taxonomy" id="2888272"/>
    <lineage>
        <taxon>Bacteria</taxon>
        <taxon>Bacillati</taxon>
        <taxon>Bacillota</taxon>
        <taxon>Bacilli</taxon>
        <taxon>Lactobacillales</taxon>
        <taxon>Lactobacillaceae</taxon>
        <taxon>Furfurilactobacillus</taxon>
    </lineage>
</organism>
<name>A0A6N9I102_9LACO</name>
<comment type="similarity">
    <text evidence="1">Belongs to the LysR transcriptional regulatory family.</text>
</comment>
<dbReference type="InterPro" id="IPR036388">
    <property type="entry name" value="WH-like_DNA-bd_sf"/>
</dbReference>
<dbReference type="GO" id="GO:0032993">
    <property type="term" value="C:protein-DNA complex"/>
    <property type="evidence" value="ECO:0007669"/>
    <property type="project" value="TreeGrafter"/>
</dbReference>
<dbReference type="Gene3D" id="3.40.190.290">
    <property type="match status" value="1"/>
</dbReference>
<keyword evidence="2" id="KW-0805">Transcription regulation</keyword>